<dbReference type="Proteomes" id="UP000562352">
    <property type="component" value="Unassembled WGS sequence"/>
</dbReference>
<dbReference type="Gene3D" id="3.40.390.10">
    <property type="entry name" value="Collagenase (Catalytic Domain)"/>
    <property type="match status" value="1"/>
</dbReference>
<keyword evidence="3" id="KW-0479">Metal-binding</keyword>
<feature type="domain" description="Peptidase M43 pregnancy-associated plasma-A" evidence="11">
    <location>
        <begin position="257"/>
        <end position="336"/>
    </location>
</feature>
<feature type="signal peptide" evidence="10">
    <location>
        <begin position="1"/>
        <end position="21"/>
    </location>
</feature>
<dbReference type="GO" id="GO:0008237">
    <property type="term" value="F:metallopeptidase activity"/>
    <property type="evidence" value="ECO:0007669"/>
    <property type="project" value="UniProtKB-KW"/>
</dbReference>
<evidence type="ECO:0000313" key="13">
    <source>
        <dbReference type="Proteomes" id="UP000562352"/>
    </source>
</evidence>
<dbReference type="GO" id="GO:0046872">
    <property type="term" value="F:metal ion binding"/>
    <property type="evidence" value="ECO:0007669"/>
    <property type="project" value="UniProtKB-KW"/>
</dbReference>
<keyword evidence="5" id="KW-0378">Hydrolase</keyword>
<comment type="similarity">
    <text evidence="1">Belongs to the peptidase M43B family.</text>
</comment>
<keyword evidence="8" id="KW-1015">Disulfide bond</keyword>
<evidence type="ECO:0000313" key="12">
    <source>
        <dbReference type="EMBL" id="MBB5965418.1"/>
    </source>
</evidence>
<evidence type="ECO:0000256" key="9">
    <source>
        <dbReference type="SAM" id="MobiDB-lite"/>
    </source>
</evidence>
<reference evidence="12 13" key="1">
    <citation type="submission" date="2020-08" db="EMBL/GenBank/DDBJ databases">
        <title>Genomic Encyclopedia of Type Strains, Phase III (KMG-III): the genomes of soil and plant-associated and newly described type strains.</title>
        <authorList>
            <person name="Whitman W."/>
        </authorList>
    </citation>
    <scope>NUCLEOTIDE SEQUENCE [LARGE SCALE GENOMIC DNA]</scope>
    <source>
        <strain evidence="12 13">CECT 3303</strain>
    </source>
</reference>
<dbReference type="GO" id="GO:0006508">
    <property type="term" value="P:proteolysis"/>
    <property type="evidence" value="ECO:0007669"/>
    <property type="project" value="UniProtKB-KW"/>
</dbReference>
<evidence type="ECO:0000259" key="11">
    <source>
        <dbReference type="Pfam" id="PF05572"/>
    </source>
</evidence>
<evidence type="ECO:0000256" key="2">
    <source>
        <dbReference type="ARBA" id="ARBA00022670"/>
    </source>
</evidence>
<keyword evidence="6" id="KW-0862">Zinc</keyword>
<dbReference type="Pfam" id="PF05572">
    <property type="entry name" value="Peptidase_M43"/>
    <property type="match status" value="1"/>
</dbReference>
<sequence length="352" mass="36662">MVSRAIAVVSACLLAAGTAPPGAGTAPDGPPGTSAAPADAVAPVTVVAPARFPAAVPERAALPVRAAAPPGAAVSAAGPAGCPVAARAASPGRGPEPRAPGPEQVAEMIAALDARRPVLRRAAWTPVTVPTWVHVITDGAQGAPDGAVQRQLAVLNDAYGGRFGGADTGIRFRLDGLTRTENPAWFRDPITHEREMKRLRRGGSGTLNLYVAQLGRLVLGYSTYPHWYAAEPRLDGVVVDWRSLPGGSLRDFDLGYTGVHEIGHWLGLLHTFENGCRAPGDAVADTPPEAHPTMGCPAGKDTCPGDGPDPVHNFMDYSHDACMSAFTRGQAARMQDSWAAYRRDEGDITLDG</sequence>
<dbReference type="InterPro" id="IPR024079">
    <property type="entry name" value="MetalloPept_cat_dom_sf"/>
</dbReference>
<evidence type="ECO:0000256" key="7">
    <source>
        <dbReference type="ARBA" id="ARBA00023049"/>
    </source>
</evidence>
<keyword evidence="4 10" id="KW-0732">Signal</keyword>
<dbReference type="InterPro" id="IPR008754">
    <property type="entry name" value="Peptidase_M43"/>
</dbReference>
<dbReference type="SUPFAM" id="SSF55486">
    <property type="entry name" value="Metalloproteases ('zincins'), catalytic domain"/>
    <property type="match status" value="1"/>
</dbReference>
<keyword evidence="7" id="KW-0482">Metalloprotease</keyword>
<evidence type="ECO:0000256" key="8">
    <source>
        <dbReference type="ARBA" id="ARBA00023157"/>
    </source>
</evidence>
<dbReference type="RefSeq" id="WP_184944815.1">
    <property type="nucleotide sequence ID" value="NZ_JACHJJ010000017.1"/>
</dbReference>
<feature type="compositionally biased region" description="Low complexity" evidence="9">
    <location>
        <begin position="76"/>
        <end position="93"/>
    </location>
</feature>
<feature type="chain" id="PRO_5039423260" description="Peptidase M43 pregnancy-associated plasma-A domain-containing protein" evidence="10">
    <location>
        <begin position="22"/>
        <end position="352"/>
    </location>
</feature>
<comment type="caution">
    <text evidence="12">The sequence shown here is derived from an EMBL/GenBank/DDBJ whole genome shotgun (WGS) entry which is preliminary data.</text>
</comment>
<dbReference type="PANTHER" id="PTHR47466">
    <property type="match status" value="1"/>
</dbReference>
<evidence type="ECO:0000256" key="6">
    <source>
        <dbReference type="ARBA" id="ARBA00022833"/>
    </source>
</evidence>
<evidence type="ECO:0000256" key="10">
    <source>
        <dbReference type="SAM" id="SignalP"/>
    </source>
</evidence>
<evidence type="ECO:0000256" key="1">
    <source>
        <dbReference type="ARBA" id="ARBA00008721"/>
    </source>
</evidence>
<evidence type="ECO:0000256" key="5">
    <source>
        <dbReference type="ARBA" id="ARBA00022801"/>
    </source>
</evidence>
<gene>
    <name evidence="12" type="ORF">FHS22_004708</name>
</gene>
<dbReference type="CDD" id="cd04275">
    <property type="entry name" value="ZnMc_pappalysin_like"/>
    <property type="match status" value="1"/>
</dbReference>
<feature type="region of interest" description="Disordered" evidence="9">
    <location>
        <begin position="76"/>
        <end position="101"/>
    </location>
</feature>
<organism evidence="12 13">
    <name type="scientific">Planomonospora venezuelensis</name>
    <dbReference type="NCBI Taxonomy" id="1999"/>
    <lineage>
        <taxon>Bacteria</taxon>
        <taxon>Bacillati</taxon>
        <taxon>Actinomycetota</taxon>
        <taxon>Actinomycetes</taxon>
        <taxon>Streptosporangiales</taxon>
        <taxon>Streptosporangiaceae</taxon>
        <taxon>Planomonospora</taxon>
    </lineage>
</organism>
<accession>A0A841DAU3</accession>
<dbReference type="PANTHER" id="PTHR47466:SF1">
    <property type="entry name" value="METALLOPROTEASE MEP1 (AFU_ORTHOLOGUE AFUA_1G07730)-RELATED"/>
    <property type="match status" value="1"/>
</dbReference>
<keyword evidence="13" id="KW-1185">Reference proteome</keyword>
<dbReference type="AlphaFoldDB" id="A0A841DAU3"/>
<dbReference type="EMBL" id="JACHJJ010000017">
    <property type="protein sequence ID" value="MBB5965418.1"/>
    <property type="molecule type" value="Genomic_DNA"/>
</dbReference>
<proteinExistence type="inferred from homology"/>
<evidence type="ECO:0000256" key="4">
    <source>
        <dbReference type="ARBA" id="ARBA00022729"/>
    </source>
</evidence>
<protein>
    <recommendedName>
        <fullName evidence="11">Peptidase M43 pregnancy-associated plasma-A domain-containing protein</fullName>
    </recommendedName>
</protein>
<name>A0A841DAU3_PLAVE</name>
<keyword evidence="2" id="KW-0645">Protease</keyword>
<evidence type="ECO:0000256" key="3">
    <source>
        <dbReference type="ARBA" id="ARBA00022723"/>
    </source>
</evidence>